<evidence type="ECO:0000256" key="6">
    <source>
        <dbReference type="ARBA" id="ARBA00022777"/>
    </source>
</evidence>
<feature type="domain" description="Histidine kinase" evidence="10">
    <location>
        <begin position="399"/>
        <end position="607"/>
    </location>
</feature>
<keyword evidence="7" id="KW-0067">ATP-binding</keyword>
<proteinExistence type="predicted"/>
<dbReference type="PRINTS" id="PR00344">
    <property type="entry name" value="BCTRLSENSOR"/>
</dbReference>
<dbReference type="Gene3D" id="3.30.565.10">
    <property type="entry name" value="Histidine kinase-like ATPase, C-terminal domain"/>
    <property type="match status" value="1"/>
</dbReference>
<evidence type="ECO:0000256" key="7">
    <source>
        <dbReference type="ARBA" id="ARBA00022840"/>
    </source>
</evidence>
<protein>
    <recommendedName>
        <fullName evidence="2">histidine kinase</fullName>
        <ecNumber evidence="2">2.7.13.3</ecNumber>
    </recommendedName>
</protein>
<keyword evidence="12" id="KW-1185">Reference proteome</keyword>
<feature type="transmembrane region" description="Helical" evidence="9">
    <location>
        <begin position="230"/>
        <end position="252"/>
    </location>
</feature>
<evidence type="ECO:0000259" key="10">
    <source>
        <dbReference type="PROSITE" id="PS50109"/>
    </source>
</evidence>
<feature type="transmembrane region" description="Helical" evidence="9">
    <location>
        <begin position="351"/>
        <end position="370"/>
    </location>
</feature>
<accession>A0A1D7TJT4</accession>
<dbReference type="SMART" id="SM00387">
    <property type="entry name" value="HATPase_c"/>
    <property type="match status" value="1"/>
</dbReference>
<dbReference type="InterPro" id="IPR003594">
    <property type="entry name" value="HATPase_dom"/>
</dbReference>
<dbReference type="Pfam" id="PF00512">
    <property type="entry name" value="HisKA"/>
    <property type="match status" value="1"/>
</dbReference>
<feature type="transmembrane region" description="Helical" evidence="9">
    <location>
        <begin position="196"/>
        <end position="218"/>
    </location>
</feature>
<dbReference type="AlphaFoldDB" id="A0A1D7TJT4"/>
<evidence type="ECO:0000256" key="8">
    <source>
        <dbReference type="ARBA" id="ARBA00023012"/>
    </source>
</evidence>
<dbReference type="KEGG" id="shal:SHALO_1498"/>
<keyword evidence="5" id="KW-0547">Nucleotide-binding</keyword>
<dbReference type="Pfam" id="PF02518">
    <property type="entry name" value="HATPase_c"/>
    <property type="match status" value="1"/>
</dbReference>
<organism evidence="11 12">
    <name type="scientific">Sulfurospirillum halorespirans DSM 13726</name>
    <dbReference type="NCBI Taxonomy" id="1193502"/>
    <lineage>
        <taxon>Bacteria</taxon>
        <taxon>Pseudomonadati</taxon>
        <taxon>Campylobacterota</taxon>
        <taxon>Epsilonproteobacteria</taxon>
        <taxon>Campylobacterales</taxon>
        <taxon>Sulfurospirillaceae</taxon>
        <taxon>Sulfurospirillum</taxon>
    </lineage>
</organism>
<dbReference type="SUPFAM" id="SSF47384">
    <property type="entry name" value="Homodimeric domain of signal transducing histidine kinase"/>
    <property type="match status" value="1"/>
</dbReference>
<evidence type="ECO:0000256" key="1">
    <source>
        <dbReference type="ARBA" id="ARBA00000085"/>
    </source>
</evidence>
<reference evidence="12" key="1">
    <citation type="submission" date="2016-08" db="EMBL/GenBank/DDBJ databases">
        <title>Complete genome sequence of the organohalide-respiring Epsilonproteobacterium Sulfurospirillum halorespirans.</title>
        <authorList>
            <person name="Goris T."/>
            <person name="Zimmermann J."/>
            <person name="Schenz B."/>
            <person name="Lemos M."/>
            <person name="Hackermueller J."/>
            <person name="Diekert G."/>
        </authorList>
    </citation>
    <scope>NUCLEOTIDE SEQUENCE [LARGE SCALE GENOMIC DNA]</scope>
    <source>
        <strain>DSM 13726</strain>
        <strain evidence="12">PCE-M2</strain>
    </source>
</reference>
<keyword evidence="4" id="KW-0808">Transferase</keyword>
<dbReference type="InterPro" id="IPR003661">
    <property type="entry name" value="HisK_dim/P_dom"/>
</dbReference>
<dbReference type="GO" id="GO:0000155">
    <property type="term" value="F:phosphorelay sensor kinase activity"/>
    <property type="evidence" value="ECO:0007669"/>
    <property type="project" value="InterPro"/>
</dbReference>
<evidence type="ECO:0000256" key="3">
    <source>
        <dbReference type="ARBA" id="ARBA00022553"/>
    </source>
</evidence>
<evidence type="ECO:0000256" key="2">
    <source>
        <dbReference type="ARBA" id="ARBA00012438"/>
    </source>
</evidence>
<sequence length="607" mass="70738">MKLLRSFLIVYLLILSPACALPYINLENPSTYLLKKDISIDEAINNPSFSKVNLQYSDMRNLDNRNFWIKIPMSNNNVQQLEKSIIFFWYNAKLDLYYVKHNQILKHSSLYDQDRTGFVFDNFIISPNETLTLYVKSNEKKGYDVFKSIKIVNQEKTFSVISTDKSYFDNGFFFGILISIFFFNLIVFFSIKEKSLGYYCLVLLPPTLYCSPDIVVLLEWLNFSNKNIIVLFNIFFPALHIITFLLFTKYFFETENNYLWVDKFINISLLFSLILNIYNFIFDHYSYIIAALILPFFFMVGIVNLKKDFTVSVLYIISSAFIYYPFIFYFSSFDIKFFDTYLNKGTYINNMQVTNTIAAILLCFSIYIRLSKLFYEKLSFQKELLAKSRLAAMGEMIASIAHQWRQPLNNVSTTLANIEMTSELQMLSHEKLKTKVHEANTQIKYMSNTINDFLNFFSTKKEERVFLLKSAVESAMVLLRTPFKQEQISLHVKSDESTIIGCKNELIQVLTILMSNAKDALKTKEDKQIWITIKNKEIFIEDNAEGIDLEIIEKIFDPYFSTKKEKNGTGLGLYMAKIIIEKNIGGSLHVKNSKKGAKFIIDLSHVN</sequence>
<dbReference type="SUPFAM" id="SSF55874">
    <property type="entry name" value="ATPase domain of HSP90 chaperone/DNA topoisomerase II/histidine kinase"/>
    <property type="match status" value="1"/>
</dbReference>
<feature type="transmembrane region" description="Helical" evidence="9">
    <location>
        <begin position="287"/>
        <end position="305"/>
    </location>
</feature>
<dbReference type="InterPro" id="IPR036890">
    <property type="entry name" value="HATPase_C_sf"/>
</dbReference>
<gene>
    <name evidence="11" type="ORF">SHALO_1498</name>
</gene>
<dbReference type="CDD" id="cd00082">
    <property type="entry name" value="HisKA"/>
    <property type="match status" value="1"/>
</dbReference>
<keyword evidence="9" id="KW-1133">Transmembrane helix</keyword>
<keyword evidence="6 11" id="KW-0418">Kinase</keyword>
<dbReference type="InterPro" id="IPR036097">
    <property type="entry name" value="HisK_dim/P_sf"/>
</dbReference>
<evidence type="ECO:0000256" key="4">
    <source>
        <dbReference type="ARBA" id="ARBA00022679"/>
    </source>
</evidence>
<dbReference type="PANTHER" id="PTHR43065">
    <property type="entry name" value="SENSOR HISTIDINE KINASE"/>
    <property type="match status" value="1"/>
</dbReference>
<evidence type="ECO:0000313" key="12">
    <source>
        <dbReference type="Proteomes" id="UP000094609"/>
    </source>
</evidence>
<comment type="catalytic activity">
    <reaction evidence="1">
        <text>ATP + protein L-histidine = ADP + protein N-phospho-L-histidine.</text>
        <dbReference type="EC" id="2.7.13.3"/>
    </reaction>
</comment>
<dbReference type="Gene3D" id="1.10.287.130">
    <property type="match status" value="1"/>
</dbReference>
<evidence type="ECO:0000256" key="5">
    <source>
        <dbReference type="ARBA" id="ARBA00022741"/>
    </source>
</evidence>
<dbReference type="EMBL" id="CP017111">
    <property type="protein sequence ID" value="AOO65273.1"/>
    <property type="molecule type" value="Genomic_DNA"/>
</dbReference>
<dbReference type="Proteomes" id="UP000094609">
    <property type="component" value="Chromosome"/>
</dbReference>
<keyword evidence="8" id="KW-0902">Two-component regulatory system</keyword>
<dbReference type="PROSITE" id="PS50109">
    <property type="entry name" value="HIS_KIN"/>
    <property type="match status" value="1"/>
</dbReference>
<evidence type="ECO:0000256" key="9">
    <source>
        <dbReference type="SAM" id="Phobius"/>
    </source>
</evidence>
<dbReference type="RefSeq" id="WP_025344668.1">
    <property type="nucleotide sequence ID" value="NZ_CP017111.1"/>
</dbReference>
<keyword evidence="3" id="KW-0597">Phosphoprotein</keyword>
<dbReference type="InterPro" id="IPR005467">
    <property type="entry name" value="His_kinase_dom"/>
</dbReference>
<dbReference type="GO" id="GO:0005524">
    <property type="term" value="F:ATP binding"/>
    <property type="evidence" value="ECO:0007669"/>
    <property type="project" value="UniProtKB-KW"/>
</dbReference>
<dbReference type="PANTHER" id="PTHR43065:SF10">
    <property type="entry name" value="PEROXIDE STRESS-ACTIVATED HISTIDINE KINASE MAK3"/>
    <property type="match status" value="1"/>
</dbReference>
<dbReference type="InterPro" id="IPR004358">
    <property type="entry name" value="Sig_transdc_His_kin-like_C"/>
</dbReference>
<dbReference type="STRING" id="1193502.SHALO_1498"/>
<name>A0A1D7TJT4_9BACT</name>
<dbReference type="PATRIC" id="fig|1193502.14.peg.1520"/>
<dbReference type="EC" id="2.7.13.3" evidence="2"/>
<feature type="transmembrane region" description="Helical" evidence="9">
    <location>
        <begin position="264"/>
        <end position="281"/>
    </location>
</feature>
<dbReference type="Pfam" id="PF07695">
    <property type="entry name" value="7TMR-DISM_7TM"/>
    <property type="match status" value="1"/>
</dbReference>
<keyword evidence="9" id="KW-0472">Membrane</keyword>
<feature type="transmembrane region" description="Helical" evidence="9">
    <location>
        <begin position="171"/>
        <end position="189"/>
    </location>
</feature>
<feature type="transmembrane region" description="Helical" evidence="9">
    <location>
        <begin position="312"/>
        <end position="331"/>
    </location>
</feature>
<dbReference type="InterPro" id="IPR011623">
    <property type="entry name" value="7TMR_DISM_rcpt_extracell_dom1"/>
</dbReference>
<evidence type="ECO:0000313" key="11">
    <source>
        <dbReference type="EMBL" id="AOO65273.1"/>
    </source>
</evidence>
<keyword evidence="9" id="KW-0812">Transmembrane</keyword>
<dbReference type="SMART" id="SM00388">
    <property type="entry name" value="HisKA"/>
    <property type="match status" value="1"/>
</dbReference>